<geneLocation type="plasmid" evidence="2">
    <name>3</name>
</geneLocation>
<dbReference type="eggNOG" id="arCOG01646">
    <property type="taxonomic scope" value="Archaea"/>
</dbReference>
<keyword evidence="2" id="KW-1185">Reference proteome</keyword>
<dbReference type="InterPro" id="IPR029058">
    <property type="entry name" value="AB_hydrolase_fold"/>
</dbReference>
<dbReference type="AlphaFoldDB" id="W0JYT9"/>
<dbReference type="PANTHER" id="PTHR22946">
    <property type="entry name" value="DIENELACTONE HYDROLASE DOMAIN-CONTAINING PROTEIN-RELATED"/>
    <property type="match status" value="1"/>
</dbReference>
<name>W0JYT9_9EURY</name>
<dbReference type="EMBL" id="CP007059">
    <property type="protein sequence ID" value="AHG02360.1"/>
    <property type="molecule type" value="Genomic_DNA"/>
</dbReference>
<dbReference type="Gene3D" id="3.40.50.1820">
    <property type="entry name" value="alpha/beta hydrolase"/>
    <property type="match status" value="2"/>
</dbReference>
<dbReference type="PANTHER" id="PTHR22946:SF8">
    <property type="entry name" value="ACETYL XYLAN ESTERASE DOMAIN-CONTAINING PROTEIN"/>
    <property type="match status" value="1"/>
</dbReference>
<dbReference type="KEGG" id="hlr:HALLA_20875"/>
<dbReference type="Proteomes" id="UP000019024">
    <property type="component" value="Plasmid unnamed4"/>
</dbReference>
<dbReference type="GeneID" id="25147688"/>
<evidence type="ECO:0000313" key="2">
    <source>
        <dbReference type="Proteomes" id="UP000019024"/>
    </source>
</evidence>
<keyword evidence="1" id="KW-0614">Plasmid</keyword>
<reference evidence="1 2" key="1">
    <citation type="submission" date="2014-01" db="EMBL/GenBank/DDBJ databases">
        <authorList>
            <consortium name="DOE Joint Genome Institute"/>
            <person name="Anderson I."/>
            <person name="Huntemann M."/>
            <person name="Han J."/>
            <person name="Chen A."/>
            <person name="Kyrpides N."/>
            <person name="Mavromatis K."/>
            <person name="Markowitz V."/>
            <person name="Palaniappan K."/>
            <person name="Ivanova N."/>
            <person name="Schaumberg A."/>
            <person name="Pati A."/>
            <person name="Liolios K."/>
            <person name="Nordberg H.P."/>
            <person name="Cantor M.N."/>
            <person name="Hua S.X."/>
            <person name="Woyke T."/>
        </authorList>
    </citation>
    <scope>NUCLEOTIDE SEQUENCE [LARGE SCALE GENOMIC DNA]</scope>
    <source>
        <strain evidence="1 2">XH-48</strain>
        <plasmid evidence="2">3</plasmid>
    </source>
</reference>
<dbReference type="InterPro" id="IPR050261">
    <property type="entry name" value="FrsA_esterase"/>
</dbReference>
<dbReference type="HOGENOM" id="CLU_018290_0_0_2"/>
<gene>
    <name evidence="1" type="ORF">HALLA_20875</name>
</gene>
<evidence type="ECO:0008006" key="3">
    <source>
        <dbReference type="Google" id="ProtNLM"/>
    </source>
</evidence>
<dbReference type="RefSeq" id="WP_049955158.1">
    <property type="nucleotide sequence ID" value="NZ_CP007059.1"/>
</dbReference>
<accession>W0JYT9</accession>
<dbReference type="OrthoDB" id="290192at2157"/>
<evidence type="ECO:0000313" key="1">
    <source>
        <dbReference type="EMBL" id="AHG02360.1"/>
    </source>
</evidence>
<dbReference type="SUPFAM" id="SSF53474">
    <property type="entry name" value="alpha/beta-Hydrolases"/>
    <property type="match status" value="2"/>
</dbReference>
<sequence>MNGFNEAVNASIDVEDQLSRYLWSLSEAEFADERIEKQAIGSRAGFETRRERIQARFLESIGGLPDRMDDPSIELHGRTARDGYSIERITLESRPNIHVTTNCYVPDGDGPFPGIVFLCGHIDSPKSDLRNQKACIELALNGFVVLIVDPISQGERTQYFDPETGKPVFDERSSVIPHSHAGQKCFYAGASLARYMIHDDRCALDYLAARPDVDEERIGVIGASGGGIQTLFLSMVDDRIAAAAPCCSVTERREQQKTGKCIDAEQLVYGAIARGVNYDDLLTTIAPRPVCIGAAVSDEHFPIEGVYETVDRAREIYGFYDATENVQLVVADTTHCPVSDLRDGVFAFLCDHLTEDEYEPKKGLSTLEKSALECTQTGHVMTAYPDERTIDDLIREYVANAPADDSTESVVGDNDGDADQFRTTLLERFDLERDDCDLSPRYIDRTVTAGLEIEHVWFRTERDPDIVVTGLLVSDPDSDTSSPAVVLYEDGTEELPDRSEEVASLAEEYGTVFVFDPRGIGAVQHRRIPVHSWVDDYDGVYGTEFKLGYDALMLESSLLEMRVFDVCRAAEFLRSETNATNVSFVGDGIGAYHALYAAAATENVDRVDVYETVPSFATLATEQDADFHPQLTAFDVIRSCDIPQVERALEQREVKRSQPPIE</sequence>
<organism evidence="1 2">
    <name type="scientific">Halostagnicola larsenii XH-48</name>
    <dbReference type="NCBI Taxonomy" id="797299"/>
    <lineage>
        <taxon>Archaea</taxon>
        <taxon>Methanobacteriati</taxon>
        <taxon>Methanobacteriota</taxon>
        <taxon>Stenosarchaea group</taxon>
        <taxon>Halobacteria</taxon>
        <taxon>Halobacteriales</taxon>
        <taxon>Natrialbaceae</taxon>
        <taxon>Halostagnicola</taxon>
    </lineage>
</organism>
<protein>
    <recommendedName>
        <fullName evidence="3">Acetyl xylan esterase domain-containing protein</fullName>
    </recommendedName>
</protein>
<proteinExistence type="predicted"/>